<keyword evidence="2" id="KW-0251">Elongation factor</keyword>
<keyword evidence="1" id="KW-1133">Transmembrane helix</keyword>
<keyword evidence="1" id="KW-0812">Transmembrane</keyword>
<dbReference type="EMBL" id="JAOPGA020001709">
    <property type="protein sequence ID" value="KAL0490682.1"/>
    <property type="molecule type" value="Genomic_DNA"/>
</dbReference>
<keyword evidence="2" id="KW-0648">Protein biosynthesis</keyword>
<sequence>MAYSPLKNKTHFRVLGYVLVAYGFYAAYNALDIRKNSTNIRYGRRDDYNEDVLKKLNEVPQEKNKGLPAHH</sequence>
<reference evidence="2 3" key="1">
    <citation type="submission" date="2024-03" db="EMBL/GenBank/DDBJ databases">
        <title>The Acrasis kona genome and developmental transcriptomes reveal deep origins of eukaryotic multicellular pathways.</title>
        <authorList>
            <person name="Sheikh S."/>
            <person name="Fu C.-J."/>
            <person name="Brown M.W."/>
            <person name="Baldauf S.L."/>
        </authorList>
    </citation>
    <scope>NUCLEOTIDE SEQUENCE [LARGE SCALE GENOMIC DNA]</scope>
    <source>
        <strain evidence="2 3">ATCC MYA-3509</strain>
    </source>
</reference>
<protein>
    <submittedName>
        <fullName evidence="2">Elongation factor Ts</fullName>
    </submittedName>
</protein>
<name>A0AAW2ZLE0_9EUKA</name>
<comment type="caution">
    <text evidence="2">The sequence shown here is derived from an EMBL/GenBank/DDBJ whole genome shotgun (WGS) entry which is preliminary data.</text>
</comment>
<dbReference type="GO" id="GO:0003746">
    <property type="term" value="F:translation elongation factor activity"/>
    <property type="evidence" value="ECO:0007669"/>
    <property type="project" value="UniProtKB-KW"/>
</dbReference>
<dbReference type="AlphaFoldDB" id="A0AAW2ZLE0"/>
<evidence type="ECO:0000313" key="2">
    <source>
        <dbReference type="EMBL" id="KAL0490682.1"/>
    </source>
</evidence>
<keyword evidence="3" id="KW-1185">Reference proteome</keyword>
<feature type="transmembrane region" description="Helical" evidence="1">
    <location>
        <begin position="12"/>
        <end position="31"/>
    </location>
</feature>
<evidence type="ECO:0000256" key="1">
    <source>
        <dbReference type="SAM" id="Phobius"/>
    </source>
</evidence>
<proteinExistence type="predicted"/>
<gene>
    <name evidence="2" type="ORF">AKO1_009689</name>
</gene>
<evidence type="ECO:0000313" key="3">
    <source>
        <dbReference type="Proteomes" id="UP001431209"/>
    </source>
</evidence>
<keyword evidence="1" id="KW-0472">Membrane</keyword>
<dbReference type="Proteomes" id="UP001431209">
    <property type="component" value="Unassembled WGS sequence"/>
</dbReference>
<accession>A0AAW2ZLE0</accession>
<organism evidence="2 3">
    <name type="scientific">Acrasis kona</name>
    <dbReference type="NCBI Taxonomy" id="1008807"/>
    <lineage>
        <taxon>Eukaryota</taxon>
        <taxon>Discoba</taxon>
        <taxon>Heterolobosea</taxon>
        <taxon>Tetramitia</taxon>
        <taxon>Eutetramitia</taxon>
        <taxon>Acrasidae</taxon>
        <taxon>Acrasis</taxon>
    </lineage>
</organism>